<gene>
    <name evidence="3" type="ORF">KP509_31G030100</name>
</gene>
<dbReference type="AlphaFoldDB" id="A0A8T2QYL5"/>
<dbReference type="InterPro" id="IPR046831">
    <property type="entry name" value="Calmodulin_bind_N"/>
</dbReference>
<organism evidence="3 4">
    <name type="scientific">Ceratopteris richardii</name>
    <name type="common">Triangle waterfern</name>
    <dbReference type="NCBI Taxonomy" id="49495"/>
    <lineage>
        <taxon>Eukaryota</taxon>
        <taxon>Viridiplantae</taxon>
        <taxon>Streptophyta</taxon>
        <taxon>Embryophyta</taxon>
        <taxon>Tracheophyta</taxon>
        <taxon>Polypodiopsida</taxon>
        <taxon>Polypodiidae</taxon>
        <taxon>Polypodiales</taxon>
        <taxon>Pteridineae</taxon>
        <taxon>Pteridaceae</taxon>
        <taxon>Parkerioideae</taxon>
        <taxon>Ceratopteris</taxon>
    </lineage>
</organism>
<dbReference type="GO" id="GO:0003700">
    <property type="term" value="F:DNA-binding transcription factor activity"/>
    <property type="evidence" value="ECO:0007669"/>
    <property type="project" value="TreeGrafter"/>
</dbReference>
<accession>A0A8T2QYL5</accession>
<reference evidence="3" key="1">
    <citation type="submission" date="2021-08" db="EMBL/GenBank/DDBJ databases">
        <title>WGS assembly of Ceratopteris richardii.</title>
        <authorList>
            <person name="Marchant D.B."/>
            <person name="Chen G."/>
            <person name="Jenkins J."/>
            <person name="Shu S."/>
            <person name="Leebens-Mack J."/>
            <person name="Grimwood J."/>
            <person name="Schmutz J."/>
            <person name="Soltis P."/>
            <person name="Soltis D."/>
            <person name="Chen Z.-H."/>
        </authorList>
    </citation>
    <scope>NUCLEOTIDE SEQUENCE</scope>
    <source>
        <strain evidence="3">Whitten #5841</strain>
        <tissue evidence="3">Leaf</tissue>
    </source>
</reference>
<comment type="caution">
    <text evidence="3">The sequence shown here is derived from an EMBL/GenBank/DDBJ whole genome shotgun (WGS) entry which is preliminary data.</text>
</comment>
<dbReference type="InterPro" id="IPR012416">
    <property type="entry name" value="CBP60"/>
</dbReference>
<dbReference type="Pfam" id="PF07887">
    <property type="entry name" value="Calmodulin_bind"/>
    <property type="match status" value="1"/>
</dbReference>
<dbReference type="GO" id="GO:0080142">
    <property type="term" value="P:regulation of salicylic acid biosynthetic process"/>
    <property type="evidence" value="ECO:0007669"/>
    <property type="project" value="TreeGrafter"/>
</dbReference>
<feature type="region of interest" description="Disordered" evidence="1">
    <location>
        <begin position="1"/>
        <end position="22"/>
    </location>
</feature>
<evidence type="ECO:0000313" key="3">
    <source>
        <dbReference type="EMBL" id="KAH7288531.1"/>
    </source>
</evidence>
<dbReference type="GO" id="GO:0005634">
    <property type="term" value="C:nucleus"/>
    <property type="evidence" value="ECO:0007669"/>
    <property type="project" value="TreeGrafter"/>
</dbReference>
<proteinExistence type="predicted"/>
<keyword evidence="4" id="KW-1185">Reference proteome</keyword>
<evidence type="ECO:0000256" key="1">
    <source>
        <dbReference type="SAM" id="MobiDB-lite"/>
    </source>
</evidence>
<evidence type="ECO:0000313" key="4">
    <source>
        <dbReference type="Proteomes" id="UP000825935"/>
    </source>
</evidence>
<dbReference type="Proteomes" id="UP000825935">
    <property type="component" value="Chromosome 31"/>
</dbReference>
<dbReference type="GO" id="GO:0043565">
    <property type="term" value="F:sequence-specific DNA binding"/>
    <property type="evidence" value="ECO:0007669"/>
    <property type="project" value="TreeGrafter"/>
</dbReference>
<dbReference type="OrthoDB" id="1604062at2759"/>
<protein>
    <recommendedName>
        <fullName evidence="2">Calmodulin binding protein-like N-terminal domain-containing protein</fullName>
    </recommendedName>
</protein>
<name>A0A8T2QYL5_CERRI</name>
<dbReference type="GO" id="GO:0005516">
    <property type="term" value="F:calmodulin binding"/>
    <property type="evidence" value="ECO:0007669"/>
    <property type="project" value="InterPro"/>
</dbReference>
<dbReference type="PANTHER" id="PTHR31713:SF43">
    <property type="entry name" value="CALMODULIN-BINDING PROTEIN 60 G"/>
    <property type="match status" value="1"/>
</dbReference>
<evidence type="ECO:0000259" key="2">
    <source>
        <dbReference type="Pfam" id="PF07887"/>
    </source>
</evidence>
<dbReference type="PANTHER" id="PTHR31713">
    <property type="entry name" value="OS02G0177800 PROTEIN"/>
    <property type="match status" value="1"/>
</dbReference>
<dbReference type="EMBL" id="CM035436">
    <property type="protein sequence ID" value="KAH7288531.1"/>
    <property type="molecule type" value="Genomic_DNA"/>
</dbReference>
<sequence>MLDMDKADMVGSARKDHNSSNDIAERDLEKCEMYDNVTAPRIKLQKVSSFRSVVLEALRNEKIQNLRVVVKEDTKATFETFMCDFKQFMYQAFAIQTEELKKHWLKMQVCSEGSQLRIPDSGLQLQFRYDPPHDVYTGEKLEGGHFVLICRFTGEIVNSGPLSNAEVQIVVIQGGFGKKNNEWTSKDFEDNVVTERDDKAPLLTGDLIVTLKEGIGNLGELTFTDNSSWVKSKKFRLGVKVVTKSCDGILSKKA</sequence>
<feature type="domain" description="Calmodulin binding protein-like N-terminal" evidence="2">
    <location>
        <begin position="123"/>
        <end position="247"/>
    </location>
</feature>